<keyword evidence="2" id="KW-1185">Reference proteome</keyword>
<dbReference type="EMBL" id="LANI01000039">
    <property type="protein sequence ID" value="KKJ75190.1"/>
    <property type="molecule type" value="Genomic_DNA"/>
</dbReference>
<dbReference type="SUPFAM" id="SSF52833">
    <property type="entry name" value="Thioredoxin-like"/>
    <property type="match status" value="1"/>
</dbReference>
<dbReference type="AlphaFoldDB" id="A0A0M2R5E4"/>
<dbReference type="PATRIC" id="fig|1549748.8.peg.3231"/>
<dbReference type="InterPro" id="IPR010296">
    <property type="entry name" value="DUF899_thioredox"/>
</dbReference>
<dbReference type="Gene3D" id="3.40.30.10">
    <property type="entry name" value="Glutaredoxin"/>
    <property type="match status" value="1"/>
</dbReference>
<name>A0A0M2R5E4_9PROT</name>
<proteinExistence type="predicted"/>
<gene>
    <name evidence="1" type="ORF">WH95_19750</name>
</gene>
<dbReference type="Pfam" id="PF05988">
    <property type="entry name" value="DUF899"/>
    <property type="match status" value="1"/>
</dbReference>
<evidence type="ECO:0000313" key="1">
    <source>
        <dbReference type="EMBL" id="KKJ75190.1"/>
    </source>
</evidence>
<dbReference type="InterPro" id="IPR036249">
    <property type="entry name" value="Thioredoxin-like_sf"/>
</dbReference>
<reference evidence="1 2" key="1">
    <citation type="submission" date="2015-03" db="EMBL/GenBank/DDBJ databases">
        <title>Genome sequence of Kiloniella sp. P1-1, isolated from the gut microflora of Pacific white shrimp, Penaeus vannamei.</title>
        <authorList>
            <person name="Shao Z."/>
            <person name="Wang L."/>
            <person name="Li X."/>
        </authorList>
    </citation>
    <scope>NUCLEOTIDE SEQUENCE [LARGE SCALE GENOMIC DNA]</scope>
    <source>
        <strain evidence="1 2">P1-1</strain>
    </source>
</reference>
<organism evidence="1 2">
    <name type="scientific">Kiloniella litopenaei</name>
    <dbReference type="NCBI Taxonomy" id="1549748"/>
    <lineage>
        <taxon>Bacteria</taxon>
        <taxon>Pseudomonadati</taxon>
        <taxon>Pseudomonadota</taxon>
        <taxon>Alphaproteobacteria</taxon>
        <taxon>Rhodospirillales</taxon>
        <taxon>Kiloniellaceae</taxon>
        <taxon>Kiloniella</taxon>
    </lineage>
</organism>
<accession>A0A0M2R5E4</accession>
<evidence type="ECO:0000313" key="2">
    <source>
        <dbReference type="Proteomes" id="UP000034491"/>
    </source>
</evidence>
<protein>
    <submittedName>
        <fullName evidence="1">Thioredoxin</fullName>
    </submittedName>
</protein>
<dbReference type="STRING" id="1549748.WH95_19750"/>
<dbReference type="OrthoDB" id="7331188at2"/>
<dbReference type="Proteomes" id="UP000034491">
    <property type="component" value="Unassembled WGS sequence"/>
</dbReference>
<dbReference type="RefSeq" id="WP_046510140.1">
    <property type="nucleotide sequence ID" value="NZ_LANI01000039.1"/>
</dbReference>
<sequence>MSRNKVVSREDWLVERKKLLAEEKALTKARDRLNKKRRELPWVEVTKGYTFASDTGPVNLTELFGCSTQLIVYHFMFDPEWENGCVSCSLWADNFEGIDCHLKARDIALVSIARAPIEKLTKFKSRLNWSFNFVSSYGNSFSEDFGVSFGDNHKPDDEITYNYRQTTFPINDAPGISVFVKGDDGTIYHSYSTYSRGLDMLNGTYHYIDLTPYGRNETSEGGSMSWVKHHDRYEQ</sequence>
<comment type="caution">
    <text evidence="1">The sequence shown here is derived from an EMBL/GenBank/DDBJ whole genome shotgun (WGS) entry which is preliminary data.</text>
</comment>